<gene>
    <name evidence="4" type="ORF">A2531_03225</name>
</gene>
<accession>A0A1F5TQE3</accession>
<dbReference type="InterPro" id="IPR029044">
    <property type="entry name" value="Nucleotide-diphossugar_trans"/>
</dbReference>
<sequence length="264" mass="31092">MDLSIVIVQYKTKEKTLKCLRSVYDSDIRDLQSEIIVVDNDSRDGIGEIIKKNFRDVIFIQNDKNIGMGAGNNSGIKHATGKYILILNADIVVSENSIFKLYNYIKNHKDVGLVAPKLLNPNGSMQQSCFRFPTFFLPLYRRTFMSMFGEKRLHYFLMKDFDYASIKEVDWIMGSCFILEKKLIDKLGGFDERFFMYLEDTDLCKRVWKSKLKIIYNPEINVIHDHGRGSAKQAWYIGIFTNKLAREHIKSWLKYFWKWGKWFK</sequence>
<dbReference type="Gene3D" id="3.90.550.10">
    <property type="entry name" value="Spore Coat Polysaccharide Biosynthesis Protein SpsA, Chain A"/>
    <property type="match status" value="1"/>
</dbReference>
<dbReference type="AlphaFoldDB" id="A0A1F5TQE3"/>
<reference evidence="4 5" key="1">
    <citation type="journal article" date="2016" name="Nat. Commun.">
        <title>Thousands of microbial genomes shed light on interconnected biogeochemical processes in an aquifer system.</title>
        <authorList>
            <person name="Anantharaman K."/>
            <person name="Brown C.T."/>
            <person name="Hug L.A."/>
            <person name="Sharon I."/>
            <person name="Castelle C.J."/>
            <person name="Probst A.J."/>
            <person name="Thomas B.C."/>
            <person name="Singh A."/>
            <person name="Wilkins M.J."/>
            <person name="Karaoz U."/>
            <person name="Brodie E.L."/>
            <person name="Williams K.H."/>
            <person name="Hubbard S.S."/>
            <person name="Banfield J.F."/>
        </authorList>
    </citation>
    <scope>NUCLEOTIDE SEQUENCE [LARGE SCALE GENOMIC DNA]</scope>
</reference>
<keyword evidence="1" id="KW-0808">Transferase</keyword>
<dbReference type="InterPro" id="IPR027791">
    <property type="entry name" value="Galactosyl_T_C"/>
</dbReference>
<organism evidence="4 5">
    <name type="scientific">Candidatus Falkowbacteria bacterium RIFOXYD2_FULL_34_120</name>
    <dbReference type="NCBI Taxonomy" id="1798007"/>
    <lineage>
        <taxon>Bacteria</taxon>
        <taxon>Candidatus Falkowiibacteriota</taxon>
    </lineage>
</organism>
<dbReference type="GO" id="GO:0016740">
    <property type="term" value="F:transferase activity"/>
    <property type="evidence" value="ECO:0007669"/>
    <property type="project" value="UniProtKB-KW"/>
</dbReference>
<dbReference type="Pfam" id="PF00535">
    <property type="entry name" value="Glycos_transf_2"/>
    <property type="match status" value="1"/>
</dbReference>
<dbReference type="SUPFAM" id="SSF53448">
    <property type="entry name" value="Nucleotide-diphospho-sugar transferases"/>
    <property type="match status" value="1"/>
</dbReference>
<feature type="domain" description="Glycosyltransferase 2-like" evidence="2">
    <location>
        <begin position="4"/>
        <end position="112"/>
    </location>
</feature>
<evidence type="ECO:0000313" key="5">
    <source>
        <dbReference type="Proteomes" id="UP000177579"/>
    </source>
</evidence>
<dbReference type="Pfam" id="PF02709">
    <property type="entry name" value="Glyco_transf_7C"/>
    <property type="match status" value="1"/>
</dbReference>
<evidence type="ECO:0000259" key="2">
    <source>
        <dbReference type="Pfam" id="PF00535"/>
    </source>
</evidence>
<evidence type="ECO:0000259" key="3">
    <source>
        <dbReference type="Pfam" id="PF02709"/>
    </source>
</evidence>
<evidence type="ECO:0000313" key="4">
    <source>
        <dbReference type="EMBL" id="OGF41069.1"/>
    </source>
</evidence>
<name>A0A1F5TQE3_9BACT</name>
<evidence type="ECO:0000256" key="1">
    <source>
        <dbReference type="ARBA" id="ARBA00022679"/>
    </source>
</evidence>
<protein>
    <submittedName>
        <fullName evidence="4">Uncharacterized protein</fullName>
    </submittedName>
</protein>
<dbReference type="CDD" id="cd04186">
    <property type="entry name" value="GT_2_like_c"/>
    <property type="match status" value="1"/>
</dbReference>
<feature type="domain" description="Galactosyltransferase C-terminal" evidence="3">
    <location>
        <begin position="171"/>
        <end position="215"/>
    </location>
</feature>
<dbReference type="EMBL" id="MFGO01000014">
    <property type="protein sequence ID" value="OGF41069.1"/>
    <property type="molecule type" value="Genomic_DNA"/>
</dbReference>
<dbReference type="PANTHER" id="PTHR43179">
    <property type="entry name" value="RHAMNOSYLTRANSFERASE WBBL"/>
    <property type="match status" value="1"/>
</dbReference>
<dbReference type="PANTHER" id="PTHR43179:SF7">
    <property type="entry name" value="RHAMNOSYLTRANSFERASE WBBL"/>
    <property type="match status" value="1"/>
</dbReference>
<dbReference type="InterPro" id="IPR001173">
    <property type="entry name" value="Glyco_trans_2-like"/>
</dbReference>
<comment type="caution">
    <text evidence="4">The sequence shown here is derived from an EMBL/GenBank/DDBJ whole genome shotgun (WGS) entry which is preliminary data.</text>
</comment>
<proteinExistence type="predicted"/>
<dbReference type="Proteomes" id="UP000177579">
    <property type="component" value="Unassembled WGS sequence"/>
</dbReference>